<feature type="domain" description="Methyltransferase type 11" evidence="1">
    <location>
        <begin position="65"/>
        <end position="113"/>
    </location>
</feature>
<dbReference type="Gene3D" id="3.40.50.150">
    <property type="entry name" value="Vaccinia Virus protein VP39"/>
    <property type="match status" value="1"/>
</dbReference>
<organism evidence="2 3">
    <name type="scientific">Rhizomicrobium electricum</name>
    <dbReference type="NCBI Taxonomy" id="480070"/>
    <lineage>
        <taxon>Bacteria</taxon>
        <taxon>Pseudomonadati</taxon>
        <taxon>Pseudomonadota</taxon>
        <taxon>Alphaproteobacteria</taxon>
        <taxon>Micropepsales</taxon>
        <taxon>Micropepsaceae</taxon>
        <taxon>Rhizomicrobium</taxon>
    </lineage>
</organism>
<dbReference type="RefSeq" id="WP_166932029.1">
    <property type="nucleotide sequence ID" value="NZ_BAAADD010000002.1"/>
</dbReference>
<evidence type="ECO:0000259" key="1">
    <source>
        <dbReference type="Pfam" id="PF08241"/>
    </source>
</evidence>
<sequence length="207" mass="24446">MTIYQIIIPLQVLFRGSRMRRFAKMFGVGNEMRIIDVGGRKCNWTLIDKRPDVTITNIEFDSYEDGRFHYVRTNGERLPYDDNSFAVCYSNSVIEHVGDANARKKFAAEIRRVAPRYYVQTPYKWFFFDPHTVGAFVHWLPKRWQRRLIRWCTPWGLIDRPSQDKVDALIAEIDLLTEAEMRALFPDAQIIKERFFGFTKSLIAVRV</sequence>
<dbReference type="Proteomes" id="UP001499951">
    <property type="component" value="Unassembled WGS sequence"/>
</dbReference>
<dbReference type="InterPro" id="IPR013216">
    <property type="entry name" value="Methyltransf_11"/>
</dbReference>
<evidence type="ECO:0000313" key="2">
    <source>
        <dbReference type="EMBL" id="GAA0561222.1"/>
    </source>
</evidence>
<reference evidence="3" key="1">
    <citation type="journal article" date="2019" name="Int. J. Syst. Evol. Microbiol.">
        <title>The Global Catalogue of Microorganisms (GCM) 10K type strain sequencing project: providing services to taxonomists for standard genome sequencing and annotation.</title>
        <authorList>
            <consortium name="The Broad Institute Genomics Platform"/>
            <consortium name="The Broad Institute Genome Sequencing Center for Infectious Disease"/>
            <person name="Wu L."/>
            <person name="Ma J."/>
        </authorList>
    </citation>
    <scope>NUCLEOTIDE SEQUENCE [LARGE SCALE GENOMIC DNA]</scope>
    <source>
        <strain evidence="3">JCM 15089</strain>
    </source>
</reference>
<keyword evidence="3" id="KW-1185">Reference proteome</keyword>
<gene>
    <name evidence="2" type="ORF">GCM10008942_07050</name>
</gene>
<accession>A0ABP3P6D8</accession>
<proteinExistence type="predicted"/>
<protein>
    <recommendedName>
        <fullName evidence="1">Methyltransferase type 11 domain-containing protein</fullName>
    </recommendedName>
</protein>
<dbReference type="InterPro" id="IPR029063">
    <property type="entry name" value="SAM-dependent_MTases_sf"/>
</dbReference>
<dbReference type="Pfam" id="PF08241">
    <property type="entry name" value="Methyltransf_11"/>
    <property type="match status" value="1"/>
</dbReference>
<comment type="caution">
    <text evidence="2">The sequence shown here is derived from an EMBL/GenBank/DDBJ whole genome shotgun (WGS) entry which is preliminary data.</text>
</comment>
<evidence type="ECO:0000313" key="3">
    <source>
        <dbReference type="Proteomes" id="UP001499951"/>
    </source>
</evidence>
<dbReference type="EMBL" id="BAAADD010000002">
    <property type="protein sequence ID" value="GAA0561222.1"/>
    <property type="molecule type" value="Genomic_DNA"/>
</dbReference>
<dbReference type="SUPFAM" id="SSF53335">
    <property type="entry name" value="S-adenosyl-L-methionine-dependent methyltransferases"/>
    <property type="match status" value="1"/>
</dbReference>
<name>A0ABP3P6D8_9PROT</name>